<name>A0A914WTD0_9BILA</name>
<dbReference type="InterPro" id="IPR006149">
    <property type="entry name" value="EB_dom"/>
</dbReference>
<dbReference type="PANTHER" id="PTHR37157:SF2">
    <property type="entry name" value="EB DOMAIN-CONTAINING PROTEIN-RELATED"/>
    <property type="match status" value="1"/>
</dbReference>
<feature type="chain" id="PRO_5038091832" evidence="1">
    <location>
        <begin position="24"/>
        <end position="284"/>
    </location>
</feature>
<accession>A0A914WTD0</accession>
<dbReference type="WBParaSite" id="PSAMB.scaffold4798size13502.g25192.t1">
    <property type="protein sequence ID" value="PSAMB.scaffold4798size13502.g25192.t1"/>
    <property type="gene ID" value="PSAMB.scaffold4798size13502.g25192"/>
</dbReference>
<sequence>MTASLISGIGVFAIAVVLQYASAQTCPPDYNVYINATAPGQLVACGTATTGTTTTTCPTGAVCLTVGTNLPQYQQICCVRVGTDLGAGTVGAGSACPSTAVTCSGGSSCISGVCTCPLGTSNSGGICVTISTLPSTPVCTTGQVLINGQCFNQVAPGGQCTVSTQCTGGSLCSNFLCACSTGFVISNGACISSTQTTFAPGTTPFIPPPAPTQMPIAVGCDGSQVLVGGFCYYRVGPDQTCAVNEQCQHGSRCEPIIKTCKCVSPAMNMGGTCATPRAVSSGRR</sequence>
<dbReference type="Proteomes" id="UP000887566">
    <property type="component" value="Unplaced"/>
</dbReference>
<evidence type="ECO:0000256" key="1">
    <source>
        <dbReference type="SAM" id="SignalP"/>
    </source>
</evidence>
<feature type="domain" description="EB" evidence="2">
    <location>
        <begin position="139"/>
        <end position="190"/>
    </location>
</feature>
<protein>
    <submittedName>
        <fullName evidence="4">EB domain-containing protein</fullName>
    </submittedName>
</protein>
<feature type="signal peptide" evidence="1">
    <location>
        <begin position="1"/>
        <end position="23"/>
    </location>
</feature>
<evidence type="ECO:0000259" key="2">
    <source>
        <dbReference type="Pfam" id="PF01683"/>
    </source>
</evidence>
<dbReference type="AlphaFoldDB" id="A0A914WTD0"/>
<evidence type="ECO:0000313" key="3">
    <source>
        <dbReference type="Proteomes" id="UP000887566"/>
    </source>
</evidence>
<dbReference type="Pfam" id="PF01683">
    <property type="entry name" value="EB"/>
    <property type="match status" value="2"/>
</dbReference>
<keyword evidence="1" id="KW-0732">Signal</keyword>
<feature type="domain" description="EB" evidence="2">
    <location>
        <begin position="220"/>
        <end position="273"/>
    </location>
</feature>
<reference evidence="4" key="1">
    <citation type="submission" date="2022-11" db="UniProtKB">
        <authorList>
            <consortium name="WormBaseParasite"/>
        </authorList>
    </citation>
    <scope>IDENTIFICATION</scope>
</reference>
<evidence type="ECO:0000313" key="4">
    <source>
        <dbReference type="WBParaSite" id="PSAMB.scaffold4798size13502.g25192.t1"/>
    </source>
</evidence>
<proteinExistence type="predicted"/>
<keyword evidence="3" id="KW-1185">Reference proteome</keyword>
<organism evidence="3 4">
    <name type="scientific">Plectus sambesii</name>
    <dbReference type="NCBI Taxonomy" id="2011161"/>
    <lineage>
        <taxon>Eukaryota</taxon>
        <taxon>Metazoa</taxon>
        <taxon>Ecdysozoa</taxon>
        <taxon>Nematoda</taxon>
        <taxon>Chromadorea</taxon>
        <taxon>Plectida</taxon>
        <taxon>Plectina</taxon>
        <taxon>Plectoidea</taxon>
        <taxon>Plectidae</taxon>
        <taxon>Plectus</taxon>
    </lineage>
</organism>
<dbReference type="PANTHER" id="PTHR37157">
    <property type="entry name" value="PRION-LIKE-(Q/N-RICH) DOMAIN-BEARING PROTEIN 25"/>
    <property type="match status" value="1"/>
</dbReference>